<reference evidence="2 3" key="1">
    <citation type="journal article" date="2012" name="J. Bacteriol.">
        <title>Genome Sequence of the Fish Pathogen Flavobacterium columnare ATCC 49512.</title>
        <authorList>
            <person name="Tekedar H.C."/>
            <person name="Karsi A."/>
            <person name="Gillaspy A.F."/>
            <person name="Dyer D.W."/>
            <person name="Benton N.R."/>
            <person name="Zaitshik J."/>
            <person name="Vamenta S."/>
            <person name="Banes M.M."/>
            <person name="Gulsoy N."/>
            <person name="Aboko-Cole M."/>
            <person name="Waldbieser G.C."/>
            <person name="Lawrence M.L."/>
        </authorList>
    </citation>
    <scope>NUCLEOTIDE SEQUENCE [LARGE SCALE GENOMIC DNA]</scope>
    <source>
        <strain evidence="3">ATCC 49512 / CIP 103533 / TG 44/87</strain>
    </source>
</reference>
<organism evidence="2 3">
    <name type="scientific">Flavobacterium columnare (strain ATCC 49512 / CIP 103533 / TG 44/87)</name>
    <dbReference type="NCBI Taxonomy" id="1041826"/>
    <lineage>
        <taxon>Bacteria</taxon>
        <taxon>Pseudomonadati</taxon>
        <taxon>Bacteroidota</taxon>
        <taxon>Flavobacteriia</taxon>
        <taxon>Flavobacteriales</taxon>
        <taxon>Flavobacteriaceae</taxon>
        <taxon>Flavobacterium</taxon>
    </lineage>
</organism>
<dbReference type="EMBL" id="CP003222">
    <property type="protein sequence ID" value="AEW85705.1"/>
    <property type="molecule type" value="Genomic_DNA"/>
</dbReference>
<dbReference type="Pfam" id="PF12883">
    <property type="entry name" value="DUF3828"/>
    <property type="match status" value="1"/>
</dbReference>
<evidence type="ECO:0000313" key="3">
    <source>
        <dbReference type="Proteomes" id="UP000005638"/>
    </source>
</evidence>
<dbReference type="PROSITE" id="PS51257">
    <property type="entry name" value="PROKAR_LIPOPROTEIN"/>
    <property type="match status" value="1"/>
</dbReference>
<dbReference type="AlphaFoldDB" id="G8X7J2"/>
<dbReference type="Gene3D" id="3.10.450.50">
    <property type="match status" value="1"/>
</dbReference>
<evidence type="ECO:0000259" key="1">
    <source>
        <dbReference type="Pfam" id="PF12883"/>
    </source>
</evidence>
<dbReference type="HOGENOM" id="CLU_945787_0_0_10"/>
<feature type="domain" description="DUF3828" evidence="1">
    <location>
        <begin position="64"/>
        <end position="159"/>
    </location>
</feature>
<dbReference type="Proteomes" id="UP000005638">
    <property type="component" value="Chromosome"/>
</dbReference>
<accession>G8X7J2</accession>
<evidence type="ECO:0000313" key="2">
    <source>
        <dbReference type="EMBL" id="AEW85705.1"/>
    </source>
</evidence>
<keyword evidence="3" id="KW-1185">Reference proteome</keyword>
<proteinExistence type="predicted"/>
<gene>
    <name evidence="2" type="ordered locus">FCOL_04355</name>
</gene>
<dbReference type="RefSeq" id="WP_014164985.1">
    <property type="nucleotide sequence ID" value="NC_016510.2"/>
</dbReference>
<sequence length="294" mass="34420">MKKIFQIVILSLFFLSCKENSNSENSNSENSNNKISKDSLVVKNDSVQGILMLNEFYSKFYFDDNIKIDNEKLNSYLSERIKFKIDSLRNEENFVLDYDPFIKAQDYNSESIKNTLKIISLNNENEFRVSFILFGNKNEQRVNIDYLLEKDNNGKILINSILNDKYLNLTTSSSEKTLTNSDSTSDLKLFNWIGNYNGTFLRLKDESSDPRGWANFNIKINKNHQNFHLFSYVEEKDSKLKLVSVNNHELIFRMDDNSFIKIKKDEKSEYNLESSYINSLTGKKNILLLEKNKE</sequence>
<dbReference type="eggNOG" id="ENOG5030ZBS">
    <property type="taxonomic scope" value="Bacteria"/>
</dbReference>
<name>G8X7J2_FLACA</name>
<dbReference type="InterPro" id="IPR024289">
    <property type="entry name" value="DUF3828"/>
</dbReference>
<dbReference type="KEGG" id="fco:FCOL_04355"/>
<protein>
    <recommendedName>
        <fullName evidence="1">DUF3828 domain-containing protein</fullName>
    </recommendedName>
</protein>